<dbReference type="InterPro" id="IPR044861">
    <property type="entry name" value="IPNS-like_FE2OG_OXY"/>
</dbReference>
<comment type="pathway">
    <text evidence="1">Antibiotic biosynthesis.</text>
</comment>
<accession>A0A8J7Z1U3</accession>
<evidence type="ECO:0000259" key="3">
    <source>
        <dbReference type="PROSITE" id="PS51471"/>
    </source>
</evidence>
<dbReference type="Pfam" id="PF03171">
    <property type="entry name" value="2OG-FeII_Oxy"/>
    <property type="match status" value="1"/>
</dbReference>
<proteinExistence type="inferred from homology"/>
<feature type="domain" description="Fe2OG dioxygenase" evidence="3">
    <location>
        <begin position="160"/>
        <end position="265"/>
    </location>
</feature>
<dbReference type="InterPro" id="IPR005123">
    <property type="entry name" value="Oxoglu/Fe-dep_dioxygenase_dom"/>
</dbReference>
<keyword evidence="2" id="KW-0560">Oxidoreductase</keyword>
<dbReference type="InterPro" id="IPR050231">
    <property type="entry name" value="Iron_ascorbate_oxido_reductase"/>
</dbReference>
<evidence type="ECO:0000256" key="1">
    <source>
        <dbReference type="ARBA" id="ARBA00004792"/>
    </source>
</evidence>
<dbReference type="EMBL" id="WVIE01000020">
    <property type="protein sequence ID" value="NDJ18807.1"/>
    <property type="molecule type" value="Genomic_DNA"/>
</dbReference>
<dbReference type="GO" id="GO:0016491">
    <property type="term" value="F:oxidoreductase activity"/>
    <property type="evidence" value="ECO:0007669"/>
    <property type="project" value="UniProtKB-KW"/>
</dbReference>
<reference evidence="4" key="1">
    <citation type="submission" date="2019-12" db="EMBL/GenBank/DDBJ databases">
        <title>High-Quality draft genome sequences of three cyanobacteria isolated from the limestone walls of the Old Cathedral of Coimbra.</title>
        <authorList>
            <person name="Tiago I."/>
            <person name="Soares F."/>
            <person name="Portugal A."/>
        </authorList>
    </citation>
    <scope>NUCLEOTIDE SEQUENCE</scope>
    <source>
        <strain evidence="4">A</strain>
    </source>
</reference>
<comment type="caution">
    <text evidence="4">The sequence shown here is derived from an EMBL/GenBank/DDBJ whole genome shotgun (WGS) entry which is preliminary data.</text>
</comment>
<protein>
    <submittedName>
        <fullName evidence="4">Isopenicillin N synthase family oxygenase</fullName>
    </submittedName>
</protein>
<dbReference type="Proteomes" id="UP000646053">
    <property type="component" value="Unassembled WGS sequence"/>
</dbReference>
<dbReference type="RefSeq" id="WP_162424334.1">
    <property type="nucleotide sequence ID" value="NZ_WVIE01000020.1"/>
</dbReference>
<dbReference type="InterPro" id="IPR027443">
    <property type="entry name" value="IPNS-like_sf"/>
</dbReference>
<keyword evidence="2" id="KW-0479">Metal-binding</keyword>
<evidence type="ECO:0000256" key="2">
    <source>
        <dbReference type="RuleBase" id="RU003682"/>
    </source>
</evidence>
<keyword evidence="5" id="KW-1185">Reference proteome</keyword>
<dbReference type="SUPFAM" id="SSF51197">
    <property type="entry name" value="Clavaminate synthase-like"/>
    <property type="match status" value="1"/>
</dbReference>
<dbReference type="PANTHER" id="PTHR47990">
    <property type="entry name" value="2-OXOGLUTARATE (2OG) AND FE(II)-DEPENDENT OXYGENASE SUPERFAMILY PROTEIN-RELATED"/>
    <property type="match status" value="1"/>
</dbReference>
<evidence type="ECO:0000313" key="5">
    <source>
        <dbReference type="Proteomes" id="UP000646053"/>
    </source>
</evidence>
<dbReference type="InterPro" id="IPR026992">
    <property type="entry name" value="DIOX_N"/>
</dbReference>
<dbReference type="PROSITE" id="PS51471">
    <property type="entry name" value="FE2OG_OXY"/>
    <property type="match status" value="1"/>
</dbReference>
<sequence>MSQSIPVVSLKEFRSGAERDQQAFISTIGKALEDIGFFALVDHGIDADLIQTAYQAAQTFFELPEAVKLRYEDPQFNGQRGFTRFGREHAKDHHAPDLKEFWHVGRETTLANLQPHEVPQFHPLMSRLYQQLDACAATLLEACALYLGEPRSRLSAMTKGSDTILRIIHYPPVPQDADGSSLRAAPHEDINLITLLCEATASGLELLQRDGTWLAIPALEGQIIVDSGDMLQRLTNGLLKSTTHRVINPDDRSDRRFSMPFFVHPRPETDLTPLQRCVEQTGGIQTFPAITAETYLRLRLQEIGLARL</sequence>
<dbReference type="Gene3D" id="2.60.120.330">
    <property type="entry name" value="B-lactam Antibiotic, Isopenicillin N Synthase, Chain"/>
    <property type="match status" value="1"/>
</dbReference>
<dbReference type="PRINTS" id="PR00682">
    <property type="entry name" value="IPNSYNTHASE"/>
</dbReference>
<dbReference type="AlphaFoldDB" id="A0A8J7Z1U3"/>
<dbReference type="GO" id="GO:0046872">
    <property type="term" value="F:metal ion binding"/>
    <property type="evidence" value="ECO:0007669"/>
    <property type="project" value="UniProtKB-KW"/>
</dbReference>
<comment type="similarity">
    <text evidence="2">Belongs to the iron/ascorbate-dependent oxidoreductase family.</text>
</comment>
<organism evidence="4 5">
    <name type="scientific">Myxacorys almedinensis A</name>
    <dbReference type="NCBI Taxonomy" id="2690445"/>
    <lineage>
        <taxon>Bacteria</taxon>
        <taxon>Bacillati</taxon>
        <taxon>Cyanobacteriota</taxon>
        <taxon>Cyanophyceae</taxon>
        <taxon>Leptolyngbyales</taxon>
        <taxon>Leptolyngbyaceae</taxon>
        <taxon>Myxacorys</taxon>
        <taxon>Myxacorys almedinensis</taxon>
    </lineage>
</organism>
<keyword evidence="2" id="KW-0408">Iron</keyword>
<dbReference type="Pfam" id="PF14226">
    <property type="entry name" value="DIOX_N"/>
    <property type="match status" value="1"/>
</dbReference>
<evidence type="ECO:0000313" key="4">
    <source>
        <dbReference type="EMBL" id="NDJ18807.1"/>
    </source>
</evidence>
<name>A0A8J7Z1U3_9CYAN</name>
<gene>
    <name evidence="4" type="ORF">GS601_16170</name>
</gene>